<organism evidence="2 3">
    <name type="scientific">Albula goreensis</name>
    <dbReference type="NCBI Taxonomy" id="1534307"/>
    <lineage>
        <taxon>Eukaryota</taxon>
        <taxon>Metazoa</taxon>
        <taxon>Chordata</taxon>
        <taxon>Craniata</taxon>
        <taxon>Vertebrata</taxon>
        <taxon>Euteleostomi</taxon>
        <taxon>Actinopterygii</taxon>
        <taxon>Neopterygii</taxon>
        <taxon>Teleostei</taxon>
        <taxon>Albuliformes</taxon>
        <taxon>Albulidae</taxon>
        <taxon>Albula</taxon>
    </lineage>
</organism>
<evidence type="ECO:0000313" key="3">
    <source>
        <dbReference type="Proteomes" id="UP000829720"/>
    </source>
</evidence>
<dbReference type="Proteomes" id="UP000829720">
    <property type="component" value="Unassembled WGS sequence"/>
</dbReference>
<gene>
    <name evidence="2" type="ORF">AGOR_G00164570</name>
</gene>
<evidence type="ECO:0000313" key="2">
    <source>
        <dbReference type="EMBL" id="KAI1889598.1"/>
    </source>
</evidence>
<dbReference type="EMBL" id="JAERUA010000015">
    <property type="protein sequence ID" value="KAI1889598.1"/>
    <property type="molecule type" value="Genomic_DNA"/>
</dbReference>
<feature type="region of interest" description="Disordered" evidence="1">
    <location>
        <begin position="59"/>
        <end position="101"/>
    </location>
</feature>
<keyword evidence="3" id="KW-1185">Reference proteome</keyword>
<comment type="caution">
    <text evidence="2">The sequence shown here is derived from an EMBL/GenBank/DDBJ whole genome shotgun (WGS) entry which is preliminary data.</text>
</comment>
<evidence type="ECO:0000256" key="1">
    <source>
        <dbReference type="SAM" id="MobiDB-lite"/>
    </source>
</evidence>
<name>A0A8T3D4P2_9TELE</name>
<protein>
    <submittedName>
        <fullName evidence="2">Uncharacterized protein</fullName>
    </submittedName>
</protein>
<reference evidence="2" key="1">
    <citation type="submission" date="2021-01" db="EMBL/GenBank/DDBJ databases">
        <authorList>
            <person name="Zahm M."/>
            <person name="Roques C."/>
            <person name="Cabau C."/>
            <person name="Klopp C."/>
            <person name="Donnadieu C."/>
            <person name="Jouanno E."/>
            <person name="Lampietro C."/>
            <person name="Louis A."/>
            <person name="Herpin A."/>
            <person name="Echchiki A."/>
            <person name="Berthelot C."/>
            <person name="Parey E."/>
            <person name="Roest-Crollius H."/>
            <person name="Braasch I."/>
            <person name="Postlethwait J."/>
            <person name="Bobe J."/>
            <person name="Montfort J."/>
            <person name="Bouchez O."/>
            <person name="Begum T."/>
            <person name="Mejri S."/>
            <person name="Adams A."/>
            <person name="Chen W.-J."/>
            <person name="Guiguen Y."/>
        </authorList>
    </citation>
    <scope>NUCLEOTIDE SEQUENCE</scope>
    <source>
        <tissue evidence="2">Blood</tissue>
    </source>
</reference>
<sequence>MIGCRRGACYSGRGVMADRRGQPSVPTARLLGRTVTVNPFVNPTGCAFPLEMALGAPWDLSGGKGGGGGRVEHRVSESSGSSTYARGPKQLETASHDRLKD</sequence>
<accession>A0A8T3D4P2</accession>
<dbReference type="AlphaFoldDB" id="A0A8T3D4P2"/>
<proteinExistence type="predicted"/>